<sequence>MYMEWCVFKTHRDVYLFHLVACPETIMLHWMKGSKG</sequence>
<dbReference type="AlphaFoldDB" id="A0A2C9U3Y4"/>
<proteinExistence type="predicted"/>
<protein>
    <submittedName>
        <fullName evidence="1">Uncharacterized protein</fullName>
    </submittedName>
</protein>
<reference evidence="1" key="1">
    <citation type="submission" date="2016-02" db="EMBL/GenBank/DDBJ databases">
        <title>WGS assembly of Manihot esculenta.</title>
        <authorList>
            <person name="Bredeson J.V."/>
            <person name="Prochnik S.E."/>
            <person name="Lyons J.B."/>
            <person name="Schmutz J."/>
            <person name="Grimwood J."/>
            <person name="Vrebalov J."/>
            <person name="Bart R.S."/>
            <person name="Amuge T."/>
            <person name="Ferguson M.E."/>
            <person name="Green R."/>
            <person name="Putnam N."/>
            <person name="Stites J."/>
            <person name="Rounsley S."/>
            <person name="Rokhsar D.S."/>
        </authorList>
    </citation>
    <scope>NUCLEOTIDE SEQUENCE [LARGE SCALE GENOMIC DNA]</scope>
    <source>
        <tissue evidence="1">Leaf</tissue>
    </source>
</reference>
<evidence type="ECO:0000313" key="1">
    <source>
        <dbReference type="EMBL" id="OAY24402.1"/>
    </source>
</evidence>
<accession>A0A2C9U3Y4</accession>
<gene>
    <name evidence="1" type="ORF">MANES_17G013100</name>
</gene>
<organism evidence="1">
    <name type="scientific">Manihot esculenta</name>
    <name type="common">Cassava</name>
    <name type="synonym">Jatropha manihot</name>
    <dbReference type="NCBI Taxonomy" id="3983"/>
    <lineage>
        <taxon>Eukaryota</taxon>
        <taxon>Viridiplantae</taxon>
        <taxon>Streptophyta</taxon>
        <taxon>Embryophyta</taxon>
        <taxon>Tracheophyta</taxon>
        <taxon>Spermatophyta</taxon>
        <taxon>Magnoliopsida</taxon>
        <taxon>eudicotyledons</taxon>
        <taxon>Gunneridae</taxon>
        <taxon>Pentapetalae</taxon>
        <taxon>rosids</taxon>
        <taxon>fabids</taxon>
        <taxon>Malpighiales</taxon>
        <taxon>Euphorbiaceae</taxon>
        <taxon>Crotonoideae</taxon>
        <taxon>Manihoteae</taxon>
        <taxon>Manihot</taxon>
    </lineage>
</organism>
<name>A0A2C9U3Y4_MANES</name>
<dbReference type="EMBL" id="CM004403">
    <property type="protein sequence ID" value="OAY24402.1"/>
    <property type="molecule type" value="Genomic_DNA"/>
</dbReference>